<dbReference type="AlphaFoldDB" id="A0A7S1X8C9"/>
<proteinExistence type="predicted"/>
<evidence type="ECO:0000256" key="6">
    <source>
        <dbReference type="SAM" id="Phobius"/>
    </source>
</evidence>
<keyword evidence="3" id="KW-0813">Transport</keyword>
<dbReference type="InterPro" id="IPR013057">
    <property type="entry name" value="AA_transpt_TM"/>
</dbReference>
<evidence type="ECO:0000256" key="1">
    <source>
        <dbReference type="ARBA" id="ARBA00004141"/>
    </source>
</evidence>
<dbReference type="Pfam" id="PF01490">
    <property type="entry name" value="Aa_trans"/>
    <property type="match status" value="1"/>
</dbReference>
<feature type="transmembrane region" description="Helical" evidence="6">
    <location>
        <begin position="20"/>
        <end position="44"/>
    </location>
</feature>
<keyword evidence="5 6" id="KW-0472">Membrane</keyword>
<dbReference type="GO" id="GO:0016020">
    <property type="term" value="C:membrane"/>
    <property type="evidence" value="ECO:0007669"/>
    <property type="project" value="UniProtKB-SubCell"/>
</dbReference>
<evidence type="ECO:0000256" key="4">
    <source>
        <dbReference type="ARBA" id="ARBA00022989"/>
    </source>
</evidence>
<feature type="domain" description="Amino acid transporter transmembrane" evidence="7">
    <location>
        <begin position="2"/>
        <end position="134"/>
    </location>
</feature>
<organism evidence="8">
    <name type="scientific">Tetraselmis chuii</name>
    <dbReference type="NCBI Taxonomy" id="63592"/>
    <lineage>
        <taxon>Eukaryota</taxon>
        <taxon>Viridiplantae</taxon>
        <taxon>Chlorophyta</taxon>
        <taxon>core chlorophytes</taxon>
        <taxon>Chlorodendrophyceae</taxon>
        <taxon>Chlorodendrales</taxon>
        <taxon>Chlorodendraceae</taxon>
        <taxon>Tetraselmis</taxon>
    </lineage>
</organism>
<feature type="transmembrane region" description="Helical" evidence="6">
    <location>
        <begin position="111"/>
        <end position="137"/>
    </location>
</feature>
<evidence type="ECO:0000256" key="5">
    <source>
        <dbReference type="ARBA" id="ARBA00023136"/>
    </source>
</evidence>
<dbReference type="EMBL" id="HBGG01032982">
    <property type="protein sequence ID" value="CAD9215019.1"/>
    <property type="molecule type" value="Transcribed_RNA"/>
</dbReference>
<evidence type="ECO:0000256" key="2">
    <source>
        <dbReference type="ARBA" id="ARBA00022692"/>
    </source>
</evidence>
<dbReference type="PANTHER" id="PTHR22950">
    <property type="entry name" value="AMINO ACID TRANSPORTER"/>
    <property type="match status" value="1"/>
</dbReference>
<feature type="transmembrane region" description="Helical" evidence="6">
    <location>
        <begin position="56"/>
        <end position="74"/>
    </location>
</feature>
<comment type="subcellular location">
    <subcellularLocation>
        <location evidence="1">Membrane</location>
        <topology evidence="1">Multi-pass membrane protein</topology>
    </subcellularLocation>
</comment>
<dbReference type="PANTHER" id="PTHR22950:SF652">
    <property type="entry name" value="TRANSMEMBRANE AMINO ACID TRANSPORTER FAMILY PROTEIN"/>
    <property type="match status" value="1"/>
</dbReference>
<evidence type="ECO:0000256" key="3">
    <source>
        <dbReference type="ARBA" id="ARBA00022970"/>
    </source>
</evidence>
<gene>
    <name evidence="8" type="ORF">TCHU04912_LOCUS17259</name>
</gene>
<protein>
    <recommendedName>
        <fullName evidence="7">Amino acid transporter transmembrane domain-containing protein</fullName>
    </recommendedName>
</protein>
<feature type="transmembrane region" description="Helical" evidence="6">
    <location>
        <begin position="80"/>
        <end position="99"/>
    </location>
</feature>
<sequence>MFNSYPASDTAATVGRAALSIHLAMTFPLIFNALRLSVHVLFFARPGSGEMSTARATAYTLAIVPPLVALGTAIPEISTVFAFNGSLFGSLIVYIYPALMYMRLSAQPGLLWGRILPSAVAAFGVFLMLTGATVTALQKAGALSH</sequence>
<evidence type="ECO:0000259" key="7">
    <source>
        <dbReference type="Pfam" id="PF01490"/>
    </source>
</evidence>
<name>A0A7S1X8C9_9CHLO</name>
<dbReference type="GO" id="GO:0015179">
    <property type="term" value="F:L-amino acid transmembrane transporter activity"/>
    <property type="evidence" value="ECO:0007669"/>
    <property type="project" value="TreeGrafter"/>
</dbReference>
<reference evidence="8" key="1">
    <citation type="submission" date="2021-01" db="EMBL/GenBank/DDBJ databases">
        <authorList>
            <person name="Corre E."/>
            <person name="Pelletier E."/>
            <person name="Niang G."/>
            <person name="Scheremetjew M."/>
            <person name="Finn R."/>
            <person name="Kale V."/>
            <person name="Holt S."/>
            <person name="Cochrane G."/>
            <person name="Meng A."/>
            <person name="Brown T."/>
            <person name="Cohen L."/>
        </authorList>
    </citation>
    <scope>NUCLEOTIDE SEQUENCE</scope>
    <source>
        <strain evidence="8">PLY429</strain>
    </source>
</reference>
<keyword evidence="4 6" id="KW-1133">Transmembrane helix</keyword>
<evidence type="ECO:0000313" key="8">
    <source>
        <dbReference type="EMBL" id="CAD9215019.1"/>
    </source>
</evidence>
<keyword evidence="2 6" id="KW-0812">Transmembrane</keyword>
<accession>A0A7S1X8C9</accession>
<keyword evidence="3" id="KW-0029">Amino-acid transport</keyword>